<name>A0A5C6SGU7_FUSOC</name>
<gene>
    <name evidence="1" type="ORF">FocTR4_00012290</name>
</gene>
<comment type="caution">
    <text evidence="1">The sequence shown here is derived from an EMBL/GenBank/DDBJ whole genome shotgun (WGS) entry which is preliminary data.</text>
</comment>
<accession>A0A5C6SGU7</accession>
<evidence type="ECO:0000313" key="1">
    <source>
        <dbReference type="EMBL" id="TXB96760.1"/>
    </source>
</evidence>
<protein>
    <submittedName>
        <fullName evidence="1">Uncharacterized protein</fullName>
    </submittedName>
</protein>
<organism evidence="1 2">
    <name type="scientific">Fusarium oxysporum f. sp. cubense</name>
    <dbReference type="NCBI Taxonomy" id="61366"/>
    <lineage>
        <taxon>Eukaryota</taxon>
        <taxon>Fungi</taxon>
        <taxon>Dikarya</taxon>
        <taxon>Ascomycota</taxon>
        <taxon>Pezizomycotina</taxon>
        <taxon>Sordariomycetes</taxon>
        <taxon>Hypocreomycetidae</taxon>
        <taxon>Hypocreales</taxon>
        <taxon>Nectriaceae</taxon>
        <taxon>Fusarium</taxon>
        <taxon>Fusarium oxysporum species complex</taxon>
    </lineage>
</organism>
<evidence type="ECO:0000313" key="2">
    <source>
        <dbReference type="Proteomes" id="UP000321331"/>
    </source>
</evidence>
<proteinExistence type="predicted"/>
<dbReference type="EMBL" id="VMNF01000014">
    <property type="protein sequence ID" value="TXB96760.1"/>
    <property type="molecule type" value="Genomic_DNA"/>
</dbReference>
<dbReference type="Proteomes" id="UP000321331">
    <property type="component" value="Unassembled WGS sequence"/>
</dbReference>
<sequence length="205" mass="24240">MPGPQFSDPTRLRRRQRRTHSPALRRRTVVFRLYRTLRPTIMDFDRFLCEKRDEVLLSLKAGAQEVWKSRWHNTEGFDEYWQGDEVFQNLFTGFDSIKSQVLSVECGEIRSDINTISCRFFEAIGDFFDEHIDEFESLSLDTGAKIETPDVGIWRQEWELYSTTTKTIVTKPSQRLGPKGKGLRTEYRRERIPDNTLARSFYSHF</sequence>
<reference evidence="1 2" key="1">
    <citation type="submission" date="2019-07" db="EMBL/GenBank/DDBJ databases">
        <title>The First High-Quality Draft Genome Sequence of the Causal Agent of the Current Panama Disease Epidemic.</title>
        <authorList>
            <person name="Warmington R.J."/>
            <person name="Kay W."/>
            <person name="Jeffries A."/>
            <person name="Bebber D."/>
            <person name="Moore K."/>
            <person name="Studholme D.J."/>
        </authorList>
    </citation>
    <scope>NUCLEOTIDE SEQUENCE [LARGE SCALE GENOMIC DNA]</scope>
    <source>
        <strain evidence="1 2">TR4</strain>
    </source>
</reference>
<dbReference type="AlphaFoldDB" id="A0A5C6SGU7"/>